<keyword evidence="4" id="KW-1185">Reference proteome</keyword>
<protein>
    <recommendedName>
        <fullName evidence="2">Retrotransposon gag domain-containing protein</fullName>
    </recommendedName>
</protein>
<dbReference type="PANTHER" id="PTHR34482">
    <property type="entry name" value="DNA DAMAGE-INDUCIBLE PROTEIN 1-LIKE"/>
    <property type="match status" value="1"/>
</dbReference>
<sequence length="265" mass="30582">MEGNNVNEEAPQKNQALVDPMVENVTRAEFQSIIQLLAQAMTAQDNRIVRAHVNPNVNTVASRLRDFFRMNPFVFLSSKGGEVYKVVDAIRVTAVEKVELVAYQLKDVAQVWYNQWKKNRLVGAGPIDWEVFKKAFIYRFFSHELREAKVEEFINLTARYHECSRYAPSIVVDPRDEMSRFVMGVSDLVEKECRTIMLHDNMNISRLMMYAQQIEESKQTRKNREAKRPRTGESLNGLNLAQSSSVLSPEGKDHVGYEKEQLAHR</sequence>
<dbReference type="Proteomes" id="UP000824120">
    <property type="component" value="Chromosome 1"/>
</dbReference>
<feature type="region of interest" description="Disordered" evidence="1">
    <location>
        <begin position="216"/>
        <end position="265"/>
    </location>
</feature>
<dbReference type="OrthoDB" id="1306017at2759"/>
<name>A0A9J6B5D4_SOLCO</name>
<feature type="compositionally biased region" description="Basic and acidic residues" evidence="1">
    <location>
        <begin position="216"/>
        <end position="231"/>
    </location>
</feature>
<gene>
    <name evidence="3" type="ORF">H5410_003340</name>
</gene>
<reference evidence="3 4" key="1">
    <citation type="submission" date="2020-09" db="EMBL/GenBank/DDBJ databases">
        <title>De no assembly of potato wild relative species, Solanum commersonii.</title>
        <authorList>
            <person name="Cho K."/>
        </authorList>
    </citation>
    <scope>NUCLEOTIDE SEQUENCE [LARGE SCALE GENOMIC DNA]</scope>
    <source>
        <strain evidence="3">LZ3.2</strain>
        <tissue evidence="3">Leaf</tissue>
    </source>
</reference>
<comment type="caution">
    <text evidence="3">The sequence shown here is derived from an EMBL/GenBank/DDBJ whole genome shotgun (WGS) entry which is preliminary data.</text>
</comment>
<evidence type="ECO:0000256" key="1">
    <source>
        <dbReference type="SAM" id="MobiDB-lite"/>
    </source>
</evidence>
<evidence type="ECO:0000313" key="4">
    <source>
        <dbReference type="Proteomes" id="UP000824120"/>
    </source>
</evidence>
<organism evidence="3 4">
    <name type="scientific">Solanum commersonii</name>
    <name type="common">Commerson's wild potato</name>
    <name type="synonym">Commerson's nightshade</name>
    <dbReference type="NCBI Taxonomy" id="4109"/>
    <lineage>
        <taxon>Eukaryota</taxon>
        <taxon>Viridiplantae</taxon>
        <taxon>Streptophyta</taxon>
        <taxon>Embryophyta</taxon>
        <taxon>Tracheophyta</taxon>
        <taxon>Spermatophyta</taxon>
        <taxon>Magnoliopsida</taxon>
        <taxon>eudicotyledons</taxon>
        <taxon>Gunneridae</taxon>
        <taxon>Pentapetalae</taxon>
        <taxon>asterids</taxon>
        <taxon>lamiids</taxon>
        <taxon>Solanales</taxon>
        <taxon>Solanaceae</taxon>
        <taxon>Solanoideae</taxon>
        <taxon>Solaneae</taxon>
        <taxon>Solanum</taxon>
    </lineage>
</organism>
<feature type="domain" description="Retrotransposon gag" evidence="2">
    <location>
        <begin position="100"/>
        <end position="185"/>
    </location>
</feature>
<evidence type="ECO:0000313" key="3">
    <source>
        <dbReference type="EMBL" id="KAG5631623.1"/>
    </source>
</evidence>
<dbReference type="Pfam" id="PF03732">
    <property type="entry name" value="Retrotrans_gag"/>
    <property type="match status" value="1"/>
</dbReference>
<proteinExistence type="predicted"/>
<dbReference type="AlphaFoldDB" id="A0A9J6B5D4"/>
<dbReference type="PANTHER" id="PTHR34482:SF57">
    <property type="entry name" value="RETROTRANSPOSON GAG DOMAIN-CONTAINING PROTEIN"/>
    <property type="match status" value="1"/>
</dbReference>
<accession>A0A9J6B5D4</accession>
<feature type="compositionally biased region" description="Polar residues" evidence="1">
    <location>
        <begin position="233"/>
        <end position="247"/>
    </location>
</feature>
<feature type="compositionally biased region" description="Basic and acidic residues" evidence="1">
    <location>
        <begin position="250"/>
        <end position="265"/>
    </location>
</feature>
<evidence type="ECO:0000259" key="2">
    <source>
        <dbReference type="Pfam" id="PF03732"/>
    </source>
</evidence>
<dbReference type="EMBL" id="JACXVP010000001">
    <property type="protein sequence ID" value="KAG5631623.1"/>
    <property type="molecule type" value="Genomic_DNA"/>
</dbReference>
<dbReference type="InterPro" id="IPR005162">
    <property type="entry name" value="Retrotrans_gag_dom"/>
</dbReference>